<feature type="region of interest" description="Disordered" evidence="1">
    <location>
        <begin position="182"/>
        <end position="202"/>
    </location>
</feature>
<gene>
    <name evidence="2" type="ORF">EAF64_06195</name>
</gene>
<keyword evidence="3" id="KW-1185">Reference proteome</keyword>
<sequence>MDEKTEELRDIFVEVTDEETVTERQEEGPGSLADADEAAVADRIAAVVATMRERYDFATDLDDDALVTVVRGFYDGADDAAIAEPLDETSDEVFRARMDLHLLDDEDTAFPFALSDLRDARADADDPDTAALADTLDADPETVERALAAASAQEAIRRVSGRFQSQFEDAIPDAALSIQLTEAAQESGLEEAAEDIETDTKF</sequence>
<feature type="region of interest" description="Disordered" evidence="1">
    <location>
        <begin position="15"/>
        <end position="36"/>
    </location>
</feature>
<evidence type="ECO:0000313" key="2">
    <source>
        <dbReference type="EMBL" id="RXK50151.1"/>
    </source>
</evidence>
<organism evidence="2 3">
    <name type="scientific">Halorientalis pallida</name>
    <dbReference type="NCBI Taxonomy" id="2479928"/>
    <lineage>
        <taxon>Archaea</taxon>
        <taxon>Methanobacteriati</taxon>
        <taxon>Methanobacteriota</taxon>
        <taxon>Stenosarchaea group</taxon>
        <taxon>Halobacteria</taxon>
        <taxon>Halobacteriales</taxon>
        <taxon>Haloarculaceae</taxon>
        <taxon>Halorientalis</taxon>
    </lineage>
</organism>
<protein>
    <submittedName>
        <fullName evidence="2">Conditioned medium-induced protein 4</fullName>
    </submittedName>
</protein>
<comment type="caution">
    <text evidence="2">The sequence shown here is derived from an EMBL/GenBank/DDBJ whole genome shotgun (WGS) entry which is preliminary data.</text>
</comment>
<feature type="compositionally biased region" description="Acidic residues" evidence="1">
    <location>
        <begin position="188"/>
        <end position="202"/>
    </location>
</feature>
<dbReference type="Proteomes" id="UP000289691">
    <property type="component" value="Unassembled WGS sequence"/>
</dbReference>
<reference evidence="2 3" key="1">
    <citation type="submission" date="2019-01" db="EMBL/GenBank/DDBJ databases">
        <title>Halorientalis sp. F13-25 a new haloarchaeum isolated from hypersaline water.</title>
        <authorList>
            <person name="Ana D.-V."/>
            <person name="Cristina S.-P."/>
            <person name="Antonio V."/>
        </authorList>
    </citation>
    <scope>NUCLEOTIDE SEQUENCE [LARGE SCALE GENOMIC DNA]</scope>
    <source>
        <strain evidence="2 3">F13-25</strain>
    </source>
</reference>
<dbReference type="OrthoDB" id="146450at2157"/>
<dbReference type="EMBL" id="RDFA01000002">
    <property type="protein sequence ID" value="RXK50151.1"/>
    <property type="molecule type" value="Genomic_DNA"/>
</dbReference>
<evidence type="ECO:0000313" key="3">
    <source>
        <dbReference type="Proteomes" id="UP000289691"/>
    </source>
</evidence>
<evidence type="ECO:0000256" key="1">
    <source>
        <dbReference type="SAM" id="MobiDB-lite"/>
    </source>
</evidence>
<accession>A0A498KWZ8</accession>
<dbReference type="RefSeq" id="WP_129068113.1">
    <property type="nucleotide sequence ID" value="NZ_RDFA01000002.1"/>
</dbReference>
<dbReference type="AlphaFoldDB" id="A0A498KWZ8"/>
<name>A0A498KWZ8_9EURY</name>
<proteinExistence type="predicted"/>